<proteinExistence type="predicted"/>
<dbReference type="PANTHER" id="PTHR34792:SF1">
    <property type="entry name" value="OS02G0121500 PROTEIN"/>
    <property type="match status" value="1"/>
</dbReference>
<feature type="compositionally biased region" description="Basic residues" evidence="1">
    <location>
        <begin position="15"/>
        <end position="26"/>
    </location>
</feature>
<dbReference type="Proteomes" id="UP000187406">
    <property type="component" value="Unassembled WGS sequence"/>
</dbReference>
<accession>A0A1Q3B6G3</accession>
<organism evidence="2 3">
    <name type="scientific">Cephalotus follicularis</name>
    <name type="common">Albany pitcher plant</name>
    <dbReference type="NCBI Taxonomy" id="3775"/>
    <lineage>
        <taxon>Eukaryota</taxon>
        <taxon>Viridiplantae</taxon>
        <taxon>Streptophyta</taxon>
        <taxon>Embryophyta</taxon>
        <taxon>Tracheophyta</taxon>
        <taxon>Spermatophyta</taxon>
        <taxon>Magnoliopsida</taxon>
        <taxon>eudicotyledons</taxon>
        <taxon>Gunneridae</taxon>
        <taxon>Pentapetalae</taxon>
        <taxon>rosids</taxon>
        <taxon>fabids</taxon>
        <taxon>Oxalidales</taxon>
        <taxon>Cephalotaceae</taxon>
        <taxon>Cephalotus</taxon>
    </lineage>
</organism>
<dbReference type="OrthoDB" id="778649at2759"/>
<comment type="caution">
    <text evidence="2">The sequence shown here is derived from an EMBL/GenBank/DDBJ whole genome shotgun (WGS) entry which is preliminary data.</text>
</comment>
<gene>
    <name evidence="2" type="ORF">CFOL_v3_07134</name>
</gene>
<dbReference type="InParanoid" id="A0A1Q3B6G3"/>
<dbReference type="PANTHER" id="PTHR34792">
    <property type="entry name" value="OS02G0121500 PROTEIN"/>
    <property type="match status" value="1"/>
</dbReference>
<protein>
    <submittedName>
        <fullName evidence="2">Uncharacterized protein</fullName>
    </submittedName>
</protein>
<sequence>MDKTRDVKRGASRFSIKKQKRKRNKHSSGFDNGIFVSLEKSRKEKLQRLSSVVDRSSSSNEERERVCDLVVSDKDNELNPPAQTMSNAGISKRFKLPKKFFDDQNGVDHASVPRKLRSAMKKRNRQSVSPPFPDIKKLNQTIFRVESPKKDGVKKPKLNIKQGGLDWSLKQNVCGLITKDEEEVVETLYALAGMFPDNDITFKNKLDDSLEENPPALPEVKRNPSPAFEECDLKSVCTLKTADAAPPSNVERSPNETVEVDHPLKESCVGKLPHFPDSEKIHLESNSSVPQVNLQSVISSLVKSEPSEKEFLCNSVNPCVLPQPSLDSGTLKQPMQLETPPLEIKPEIAFGARVIESQLEQHKTKDSKINGLALWPGLSSTVSFGAGSHGPSPLSLAPKLPAWLDAALCSSTPCSLETSTSTGKVSKCKIDRKSMKRCVAHVYISRLIRVLQMPESKDAHHLQPSQLTPHEESRQGILMMVNDLNWVRNGLHGVMSGSSINSTTAEKNLKEATKGILQHTRVQQDRPQAATASGLHTSQKQSFDFLSLSAGGGGGEAFRNVSRTGNGLEPLSQFQVPYLHSRSQHHALMSLCIPQTHYAPSAYQDQHSAAAAQQVVPPYLGSSLCTRRTSYTLTKQERQLQEQQQQQQHRIWAAHIALPNRVTGASTAITQFSNWQNGRQGSQPLVPCSQTIVPASPPSSLEVLGPHYTPISHQQQHPMAFHPPHWVKRHDCHLPSVFEETGVGLCAGGALPLQLLCNERL</sequence>
<evidence type="ECO:0000313" key="3">
    <source>
        <dbReference type="Proteomes" id="UP000187406"/>
    </source>
</evidence>
<dbReference type="InterPro" id="IPR040305">
    <property type="entry name" value="At1g75730-like"/>
</dbReference>
<keyword evidence="3" id="KW-1185">Reference proteome</keyword>
<dbReference type="AlphaFoldDB" id="A0A1Q3B6G3"/>
<dbReference type="EMBL" id="BDDD01000312">
    <property type="protein sequence ID" value="GAV63616.1"/>
    <property type="molecule type" value="Genomic_DNA"/>
</dbReference>
<name>A0A1Q3B6G3_CEPFO</name>
<evidence type="ECO:0000256" key="1">
    <source>
        <dbReference type="SAM" id="MobiDB-lite"/>
    </source>
</evidence>
<dbReference type="FunCoup" id="A0A1Q3B6G3">
    <property type="interactions" value="493"/>
</dbReference>
<reference evidence="3" key="1">
    <citation type="submission" date="2016-04" db="EMBL/GenBank/DDBJ databases">
        <title>Cephalotus genome sequencing.</title>
        <authorList>
            <person name="Fukushima K."/>
            <person name="Hasebe M."/>
            <person name="Fang X."/>
        </authorList>
    </citation>
    <scope>NUCLEOTIDE SEQUENCE [LARGE SCALE GENOMIC DNA]</scope>
    <source>
        <strain evidence="3">cv. St1</strain>
    </source>
</reference>
<feature type="region of interest" description="Disordered" evidence="1">
    <location>
        <begin position="1"/>
        <end position="34"/>
    </location>
</feature>
<evidence type="ECO:0000313" key="2">
    <source>
        <dbReference type="EMBL" id="GAV63616.1"/>
    </source>
</evidence>